<comment type="induction">
    <text evidence="9">By heat shock.</text>
</comment>
<dbReference type="GO" id="GO:0006515">
    <property type="term" value="P:protein quality control for misfolded or incompletely synthesized proteins"/>
    <property type="evidence" value="ECO:0007669"/>
    <property type="project" value="UniProtKB-UniRule"/>
</dbReference>
<keyword evidence="7 9" id="KW-0067">ATP-binding</keyword>
<dbReference type="PANTHER" id="PTHR10046">
    <property type="entry name" value="ATP DEPENDENT LON PROTEASE FAMILY MEMBER"/>
    <property type="match status" value="1"/>
</dbReference>
<dbReference type="Gene3D" id="3.30.230.10">
    <property type="match status" value="1"/>
</dbReference>
<dbReference type="InterPro" id="IPR008269">
    <property type="entry name" value="Lon_proteolytic"/>
</dbReference>
<feature type="domain" description="Lon N-terminal" evidence="16">
    <location>
        <begin position="9"/>
        <end position="203"/>
    </location>
</feature>
<sequence>MEELKENLLPLIALRGVSIFPHMVLHFDVGRQKSILALEEAMVNEQLIFLVTQRDPKVEDPEIDDIYKIGTVSKIKQILKLPGDNIRVLVEGLHRAEIEELTQKEPFFAAKIKIFKEEFVEKTAEVEALMRQAIKAFEEYVNQNNTIPDEILGTVEDIDEPGKLADIITSYLAIKQDKRQELLEAIDPVERLRKLLEILAREIDILKIEKRIGMKVKRKIDKMQKEYYLREQLKVIQEELGDRDGIQEEIEEYKKKIEKAKLPKEAKEKAAYELKRLERIGPNSPESGVIRTYLDWIVELPWAKETKDTQDLEKVREVLEKEHYGLEEVKERILEFLAVRKLNKSMKGPILCLVGPPGVGKTSIARSIANALNRNFVRISLGGVRDEAEIRGHRRTYIGAIPGRIIYGMKQAGSKNPVFLLDEIDKLSSDFRGDPADALLEVLDAEQNHSFRDHYIELSFDLSKVLFITTANTIDTIPRPLLDRMEVIEISGYTDEEKVKICSRYLLPRQIKENGLKEENISISEGVIKDIINLYTRESGVRNLERKIGSICRKVAIEVVKKPDKKVKITSQNLEKYLGIPKFKQDERDRKDQIGVAMGLAWTPYGGDTLPVEVMPMPGKGNLELTGQLGDVMKESARAGFSFIRGNAEKFGIDPKFYESTDLHIHVPEGAVPKDGPSAGITMVTAMVSALSKKPLRSDIAMTGEITLTGRVLAIGGVKEKSLAAYRAGIRNIILPLENKRDIEKVPENIRKKINFIFVERIEEVLENALVKGEEK</sequence>
<keyword evidence="6 9" id="KW-0720">Serine protease</keyword>
<comment type="subunit">
    <text evidence="9 10">Homohexamer. Organized in a ring with a central cavity.</text>
</comment>
<dbReference type="InterPro" id="IPR003593">
    <property type="entry name" value="AAA+_ATPase"/>
</dbReference>
<comment type="subcellular location">
    <subcellularLocation>
        <location evidence="1 9 10">Cytoplasm</location>
    </subcellularLocation>
</comment>
<dbReference type="Pfam" id="PF02190">
    <property type="entry name" value="LON_substr_bdg"/>
    <property type="match status" value="1"/>
</dbReference>
<evidence type="ECO:0000256" key="8">
    <source>
        <dbReference type="ARBA" id="ARBA00023016"/>
    </source>
</evidence>
<feature type="active site" evidence="9 11">
    <location>
        <position position="678"/>
    </location>
</feature>
<evidence type="ECO:0000256" key="5">
    <source>
        <dbReference type="ARBA" id="ARBA00022801"/>
    </source>
</evidence>
<dbReference type="CDD" id="cd19500">
    <property type="entry name" value="RecA-like_Lon"/>
    <property type="match status" value="1"/>
</dbReference>
<evidence type="ECO:0000256" key="1">
    <source>
        <dbReference type="ARBA" id="ARBA00004496"/>
    </source>
</evidence>
<evidence type="ECO:0000256" key="14">
    <source>
        <dbReference type="RuleBase" id="RU000591"/>
    </source>
</evidence>
<dbReference type="GO" id="GO:0034605">
    <property type="term" value="P:cellular response to heat"/>
    <property type="evidence" value="ECO:0007669"/>
    <property type="project" value="UniProtKB-UniRule"/>
</dbReference>
<dbReference type="FunFam" id="1.20.5.5270:FF:000002">
    <property type="entry name" value="Lon protease homolog"/>
    <property type="match status" value="1"/>
</dbReference>
<comment type="similarity">
    <text evidence="9 10 13 14">Belongs to the peptidase S16 family.</text>
</comment>
<evidence type="ECO:0000313" key="17">
    <source>
        <dbReference type="EMBL" id="CCJ33885.1"/>
    </source>
</evidence>
<evidence type="ECO:0000256" key="12">
    <source>
        <dbReference type="PIRSR" id="PIRSR001174-2"/>
    </source>
</evidence>
<evidence type="ECO:0000259" key="16">
    <source>
        <dbReference type="PROSITE" id="PS51787"/>
    </source>
</evidence>
<dbReference type="EC" id="3.4.21.53" evidence="9 10"/>
<dbReference type="InterPro" id="IPR020568">
    <property type="entry name" value="Ribosomal_Su5_D2-typ_SF"/>
</dbReference>
<dbReference type="Gene3D" id="1.10.8.60">
    <property type="match status" value="1"/>
</dbReference>
<reference evidence="17 18" key="1">
    <citation type="journal article" date="2011" name="J. Bacteriol.">
        <title>Draft genome sequence of Caloramator australicus strain RC3T, a thermoanaerobe from the Great Artesian Basin of Australia.</title>
        <authorList>
            <person name="Ogg C.D."/>
            <person name="Patel B.K.C."/>
        </authorList>
    </citation>
    <scope>NUCLEOTIDE SEQUENCE [LARGE SCALE GENOMIC DNA]</scope>
    <source>
        <strain evidence="17 18">RC3</strain>
    </source>
</reference>
<evidence type="ECO:0000256" key="3">
    <source>
        <dbReference type="ARBA" id="ARBA00022670"/>
    </source>
</evidence>
<dbReference type="SUPFAM" id="SSF88697">
    <property type="entry name" value="PUA domain-like"/>
    <property type="match status" value="1"/>
</dbReference>
<comment type="function">
    <text evidence="9">ATP-dependent serine protease that mediates the selective degradation of mutant and abnormal proteins as well as certain short-lived regulatory proteins. Required for cellular homeostasis and for survival from DNA damage and developmental changes induced by stress. Degrades polypeptides processively to yield small peptide fragments that are 5 to 10 amino acids long. Binds to DNA in a double-stranded, site-specific manner.</text>
</comment>
<evidence type="ECO:0000256" key="9">
    <source>
        <dbReference type="HAMAP-Rule" id="MF_01973"/>
    </source>
</evidence>
<dbReference type="InterPro" id="IPR004815">
    <property type="entry name" value="Lon_bac/euk-typ"/>
</dbReference>
<dbReference type="PRINTS" id="PR00830">
    <property type="entry name" value="ENDOLAPTASE"/>
</dbReference>
<evidence type="ECO:0000256" key="6">
    <source>
        <dbReference type="ARBA" id="ARBA00022825"/>
    </source>
</evidence>
<dbReference type="NCBIfam" id="TIGR00763">
    <property type="entry name" value="lon"/>
    <property type="match status" value="1"/>
</dbReference>
<proteinExistence type="evidence at transcript level"/>
<name>I7K8N6_9CLOT</name>
<dbReference type="InterPro" id="IPR027065">
    <property type="entry name" value="Lon_Prtase"/>
</dbReference>
<dbReference type="GO" id="GO:0004252">
    <property type="term" value="F:serine-type endopeptidase activity"/>
    <property type="evidence" value="ECO:0007669"/>
    <property type="project" value="UniProtKB-UniRule"/>
</dbReference>
<dbReference type="SUPFAM" id="SSF54211">
    <property type="entry name" value="Ribosomal protein S5 domain 2-like"/>
    <property type="match status" value="1"/>
</dbReference>
<dbReference type="Gene3D" id="1.20.5.5270">
    <property type="match status" value="1"/>
</dbReference>
<keyword evidence="4 9" id="KW-0547">Nucleotide-binding</keyword>
<dbReference type="InterPro" id="IPR054594">
    <property type="entry name" value="Lon_lid"/>
</dbReference>
<keyword evidence="18" id="KW-1185">Reference proteome</keyword>
<dbReference type="OrthoDB" id="9803599at2"/>
<evidence type="ECO:0000256" key="4">
    <source>
        <dbReference type="ARBA" id="ARBA00022741"/>
    </source>
</evidence>
<evidence type="ECO:0000256" key="13">
    <source>
        <dbReference type="PROSITE-ProRule" id="PRU01122"/>
    </source>
</evidence>
<dbReference type="MEROPS" id="S16.001"/>
<dbReference type="SMART" id="SM00464">
    <property type="entry name" value="LON"/>
    <property type="match status" value="1"/>
</dbReference>
<dbReference type="Pfam" id="PF22667">
    <property type="entry name" value="Lon_lid"/>
    <property type="match status" value="1"/>
</dbReference>
<evidence type="ECO:0000256" key="7">
    <source>
        <dbReference type="ARBA" id="ARBA00022840"/>
    </source>
</evidence>
<keyword evidence="5 9" id="KW-0378">Hydrolase</keyword>
<dbReference type="NCBIfam" id="NF008053">
    <property type="entry name" value="PRK10787.1"/>
    <property type="match status" value="1"/>
</dbReference>
<evidence type="ECO:0000256" key="2">
    <source>
        <dbReference type="ARBA" id="ARBA00022490"/>
    </source>
</evidence>
<dbReference type="InterPro" id="IPR014721">
    <property type="entry name" value="Ribsml_uS5_D2-typ_fold_subgr"/>
</dbReference>
<dbReference type="InterPro" id="IPR008268">
    <property type="entry name" value="Peptidase_S16_AS"/>
</dbReference>
<dbReference type="GO" id="GO:0005524">
    <property type="term" value="F:ATP binding"/>
    <property type="evidence" value="ECO:0007669"/>
    <property type="project" value="UniProtKB-UniRule"/>
</dbReference>
<dbReference type="Pfam" id="PF05362">
    <property type="entry name" value="Lon_C"/>
    <property type="match status" value="1"/>
</dbReference>
<comment type="caution">
    <text evidence="17">The sequence shown here is derived from an EMBL/GenBank/DDBJ whole genome shotgun (WGS) entry which is preliminary data.</text>
</comment>
<feature type="binding site" evidence="9 12">
    <location>
        <begin position="355"/>
        <end position="362"/>
    </location>
    <ligand>
        <name>ATP</name>
        <dbReference type="ChEBI" id="CHEBI:30616"/>
    </ligand>
</feature>
<keyword evidence="2 9" id="KW-0963">Cytoplasm</keyword>
<dbReference type="AlphaFoldDB" id="I7K8N6"/>
<dbReference type="GO" id="GO:0005737">
    <property type="term" value="C:cytoplasm"/>
    <property type="evidence" value="ECO:0007669"/>
    <property type="project" value="UniProtKB-SubCell"/>
</dbReference>
<dbReference type="PROSITE" id="PS01046">
    <property type="entry name" value="LON_SER"/>
    <property type="match status" value="1"/>
</dbReference>
<dbReference type="Gene3D" id="3.40.50.300">
    <property type="entry name" value="P-loop containing nucleotide triphosphate hydrolases"/>
    <property type="match status" value="1"/>
</dbReference>
<protein>
    <recommendedName>
        <fullName evidence="9 10">Lon protease</fullName>
        <ecNumber evidence="9 10">3.4.21.53</ecNumber>
    </recommendedName>
    <alternativeName>
        <fullName evidence="9">ATP-dependent protease La</fullName>
    </alternativeName>
</protein>
<dbReference type="InterPro" id="IPR027417">
    <property type="entry name" value="P-loop_NTPase"/>
</dbReference>
<dbReference type="GO" id="GO:0043565">
    <property type="term" value="F:sequence-specific DNA binding"/>
    <property type="evidence" value="ECO:0007669"/>
    <property type="project" value="UniProtKB-UniRule"/>
</dbReference>
<dbReference type="InterPro" id="IPR015947">
    <property type="entry name" value="PUA-like_sf"/>
</dbReference>
<dbReference type="GO" id="GO:0004176">
    <property type="term" value="F:ATP-dependent peptidase activity"/>
    <property type="evidence" value="ECO:0007669"/>
    <property type="project" value="UniProtKB-UniRule"/>
</dbReference>
<comment type="catalytic activity">
    <reaction evidence="9 10 13">
        <text>Hydrolysis of proteins in presence of ATP.</text>
        <dbReference type="EC" id="3.4.21.53"/>
    </reaction>
</comment>
<dbReference type="EMBL" id="CAKP01000096">
    <property type="protein sequence ID" value="CCJ33885.1"/>
    <property type="molecule type" value="Genomic_DNA"/>
</dbReference>
<dbReference type="PIRSF" id="PIRSF001174">
    <property type="entry name" value="Lon_proteas"/>
    <property type="match status" value="1"/>
</dbReference>
<dbReference type="RefSeq" id="WP_008909143.1">
    <property type="nucleotide sequence ID" value="NZ_CAKP01000096.1"/>
</dbReference>
<dbReference type="eggNOG" id="COG0466">
    <property type="taxonomic scope" value="Bacteria"/>
</dbReference>
<feature type="active site" evidence="9 11">
    <location>
        <position position="721"/>
    </location>
</feature>
<dbReference type="PROSITE" id="PS51786">
    <property type="entry name" value="LON_PROTEOLYTIC"/>
    <property type="match status" value="1"/>
</dbReference>
<feature type="domain" description="Lon proteolytic" evidence="15">
    <location>
        <begin position="591"/>
        <end position="772"/>
    </location>
</feature>
<dbReference type="InterPro" id="IPR003959">
    <property type="entry name" value="ATPase_AAA_core"/>
</dbReference>
<dbReference type="HAMAP" id="MF_01973">
    <property type="entry name" value="lon_bact"/>
    <property type="match status" value="1"/>
</dbReference>
<dbReference type="SUPFAM" id="SSF52540">
    <property type="entry name" value="P-loop containing nucleoside triphosphate hydrolases"/>
    <property type="match status" value="1"/>
</dbReference>
<organism evidence="17 18">
    <name type="scientific">Caloramator australicus RC3</name>
    <dbReference type="NCBI Taxonomy" id="857293"/>
    <lineage>
        <taxon>Bacteria</taxon>
        <taxon>Bacillati</taxon>
        <taxon>Bacillota</taxon>
        <taxon>Clostridia</taxon>
        <taxon>Eubacteriales</taxon>
        <taxon>Clostridiaceae</taxon>
        <taxon>Caloramator</taxon>
    </lineage>
</organism>
<dbReference type="GO" id="GO:0016887">
    <property type="term" value="F:ATP hydrolysis activity"/>
    <property type="evidence" value="ECO:0007669"/>
    <property type="project" value="UniProtKB-UniRule"/>
</dbReference>
<evidence type="ECO:0000256" key="11">
    <source>
        <dbReference type="PIRSR" id="PIRSR001174-1"/>
    </source>
</evidence>
<evidence type="ECO:0000313" key="18">
    <source>
        <dbReference type="Proteomes" id="UP000007652"/>
    </source>
</evidence>
<dbReference type="InterPro" id="IPR027543">
    <property type="entry name" value="Lon_bac"/>
</dbReference>
<dbReference type="Pfam" id="PF00004">
    <property type="entry name" value="AAA"/>
    <property type="match status" value="1"/>
</dbReference>
<evidence type="ECO:0000256" key="10">
    <source>
        <dbReference type="PIRNR" id="PIRNR001174"/>
    </source>
</evidence>
<keyword evidence="3 9" id="KW-0645">Protease</keyword>
<gene>
    <name evidence="9" type="primary">lon</name>
    <name evidence="17" type="ORF">CAAU_1801</name>
</gene>
<accession>I7K8N6</accession>
<dbReference type="PROSITE" id="PS51787">
    <property type="entry name" value="LON_N"/>
    <property type="match status" value="1"/>
</dbReference>
<dbReference type="Gene3D" id="1.20.58.1480">
    <property type="match status" value="1"/>
</dbReference>
<dbReference type="STRING" id="857293.CAAU_1801"/>
<dbReference type="InterPro" id="IPR046336">
    <property type="entry name" value="Lon_prtase_N_sf"/>
</dbReference>
<dbReference type="Gene3D" id="2.30.130.40">
    <property type="entry name" value="LON domain-like"/>
    <property type="match status" value="1"/>
</dbReference>
<dbReference type="FunFam" id="3.40.50.300:FF:000382">
    <property type="entry name" value="Lon protease homolog 2, peroxisomal"/>
    <property type="match status" value="1"/>
</dbReference>
<evidence type="ECO:0000259" key="15">
    <source>
        <dbReference type="PROSITE" id="PS51786"/>
    </source>
</evidence>
<dbReference type="Proteomes" id="UP000007652">
    <property type="component" value="Unassembled WGS sequence"/>
</dbReference>
<dbReference type="SMART" id="SM00382">
    <property type="entry name" value="AAA"/>
    <property type="match status" value="1"/>
</dbReference>
<dbReference type="InterPro" id="IPR003111">
    <property type="entry name" value="Lon_prtase_N"/>
</dbReference>
<keyword evidence="8 9" id="KW-0346">Stress response</keyword>